<evidence type="ECO:0000313" key="1">
    <source>
        <dbReference type="EMBL" id="APH74422.1"/>
    </source>
</evidence>
<dbReference type="InterPro" id="IPR024524">
    <property type="entry name" value="DUF3800"/>
</dbReference>
<reference evidence="2" key="1">
    <citation type="submission" date="2016-11" db="EMBL/GenBank/DDBJ databases">
        <title>Mesorhizobium oceanicum sp. nov., isolated from deep seawater in South China Sea.</title>
        <authorList>
            <person name="Fu G.-Y."/>
        </authorList>
    </citation>
    <scope>NUCLEOTIDE SEQUENCE [LARGE SCALE GENOMIC DNA]</scope>
    <source>
        <strain evidence="2">B7</strain>
    </source>
</reference>
<gene>
    <name evidence="1" type="ORF">BSQ44_05375</name>
</gene>
<evidence type="ECO:0000313" key="2">
    <source>
        <dbReference type="Proteomes" id="UP000182840"/>
    </source>
</evidence>
<sequence>MGAHQRLFVAGAVRNAKRAFIDDSGSEIGDRRLFLAGYLNRTDQWALFADAWKEELNAAPSIEYLHMVEAGQLRGQFARRHGWNEEKREEKLNGLARVIRHFEPVSFQMSIDRSHFYNVLAPVSPRGLANPYFTSCSALVAKLAQEAARVDSKSRIEFIFDDQDGVDDDIDLFFDAMMQGLSKKARRCVYKKPLFRSDRDFVGLQAADLLAWHIRREHEECGFPNMPMAEKLRGRSHYVSEIPNAYLDAWAEHHRQQPGVDLVRSKAQWRDLKSRARQLKAAGINPARATKPGIYYPDSWGFFGRALEFLRRWLRR</sequence>
<evidence type="ECO:0008006" key="3">
    <source>
        <dbReference type="Google" id="ProtNLM"/>
    </source>
</evidence>
<accession>A0A1L3SYM2</accession>
<name>A0A1L3SYM2_9HYPH</name>
<dbReference type="STRING" id="1670800.BSQ44_05375"/>
<dbReference type="Pfam" id="PF12686">
    <property type="entry name" value="DUF3800"/>
    <property type="match status" value="1"/>
</dbReference>
<dbReference type="KEGG" id="meso:BSQ44_05375"/>
<keyword evidence="2" id="KW-1185">Reference proteome</keyword>
<protein>
    <recommendedName>
        <fullName evidence="3">DUF3800 domain-containing protein</fullName>
    </recommendedName>
</protein>
<dbReference type="AlphaFoldDB" id="A0A1L3SYM2"/>
<dbReference type="EMBL" id="CP018171">
    <property type="protein sequence ID" value="APH74422.1"/>
    <property type="molecule type" value="Genomic_DNA"/>
</dbReference>
<dbReference type="Proteomes" id="UP000182840">
    <property type="component" value="Chromosome"/>
</dbReference>
<organism evidence="1 2">
    <name type="scientific">Aquibium oceanicum</name>
    <dbReference type="NCBI Taxonomy" id="1670800"/>
    <lineage>
        <taxon>Bacteria</taxon>
        <taxon>Pseudomonadati</taxon>
        <taxon>Pseudomonadota</taxon>
        <taxon>Alphaproteobacteria</taxon>
        <taxon>Hyphomicrobiales</taxon>
        <taxon>Phyllobacteriaceae</taxon>
        <taxon>Aquibium</taxon>
    </lineage>
</organism>
<proteinExistence type="predicted"/>